<comment type="caution">
    <text evidence="2">The sequence shown here is derived from an EMBL/GenBank/DDBJ whole genome shotgun (WGS) entry which is preliminary data.</text>
</comment>
<name>A0A3E0WZX5_9BACI</name>
<dbReference type="GO" id="GO:0071111">
    <property type="term" value="F:cyclic-guanylate-specific phosphodiesterase activity"/>
    <property type="evidence" value="ECO:0007669"/>
    <property type="project" value="InterPro"/>
</dbReference>
<evidence type="ECO:0000259" key="1">
    <source>
        <dbReference type="PROSITE" id="PS50883"/>
    </source>
</evidence>
<evidence type="ECO:0000313" key="3">
    <source>
        <dbReference type="Proteomes" id="UP000256488"/>
    </source>
</evidence>
<gene>
    <name evidence="2" type="ORF">CAI16_00145</name>
</gene>
<reference evidence="2 3" key="1">
    <citation type="submission" date="2017-05" db="EMBL/GenBank/DDBJ databases">
        <title>Virgibacillus sp. AK90 isolated from a saltern of Kakinada, India.</title>
        <authorList>
            <person name="Gupta V."/>
            <person name="Sidhu C."/>
            <person name="Korpole S."/>
            <person name="Pinnaka A.K."/>
        </authorList>
    </citation>
    <scope>NUCLEOTIDE SEQUENCE [LARGE SCALE GENOMIC DNA]</scope>
    <source>
        <strain evidence="2 3">AK90</strain>
    </source>
</reference>
<sequence>MSYPLTILGPGYSSLKFSLFPNAKLKIGKMFMDQSHEENRMIVKSIIQLCHLLILKVIAEGVETEE</sequence>
<proteinExistence type="predicted"/>
<dbReference type="Proteomes" id="UP000256488">
    <property type="component" value="Unassembled WGS sequence"/>
</dbReference>
<dbReference type="InterPro" id="IPR050706">
    <property type="entry name" value="Cyclic-di-GMP_PDE-like"/>
</dbReference>
<feature type="domain" description="EAL" evidence="1">
    <location>
        <begin position="1"/>
        <end position="66"/>
    </location>
</feature>
<evidence type="ECO:0000313" key="2">
    <source>
        <dbReference type="EMBL" id="RFA37555.1"/>
    </source>
</evidence>
<dbReference type="SUPFAM" id="SSF141868">
    <property type="entry name" value="EAL domain-like"/>
    <property type="match status" value="1"/>
</dbReference>
<dbReference type="PROSITE" id="PS50883">
    <property type="entry name" value="EAL"/>
    <property type="match status" value="1"/>
</dbReference>
<dbReference type="PANTHER" id="PTHR33121:SF70">
    <property type="entry name" value="SIGNALING PROTEIN YKOW"/>
    <property type="match status" value="1"/>
</dbReference>
<accession>A0A3E0WZX5</accession>
<dbReference type="InterPro" id="IPR001633">
    <property type="entry name" value="EAL_dom"/>
</dbReference>
<dbReference type="PANTHER" id="PTHR33121">
    <property type="entry name" value="CYCLIC DI-GMP PHOSPHODIESTERASE PDEF"/>
    <property type="match status" value="1"/>
</dbReference>
<dbReference type="Gene3D" id="3.20.20.450">
    <property type="entry name" value="EAL domain"/>
    <property type="match status" value="1"/>
</dbReference>
<dbReference type="Pfam" id="PF00563">
    <property type="entry name" value="EAL"/>
    <property type="match status" value="1"/>
</dbReference>
<dbReference type="AlphaFoldDB" id="A0A3E0WZX5"/>
<dbReference type="InterPro" id="IPR035919">
    <property type="entry name" value="EAL_sf"/>
</dbReference>
<organism evidence="2 3">
    <name type="scientific">Virgibacillus dokdonensis</name>
    <dbReference type="NCBI Taxonomy" id="302167"/>
    <lineage>
        <taxon>Bacteria</taxon>
        <taxon>Bacillati</taxon>
        <taxon>Bacillota</taxon>
        <taxon>Bacilli</taxon>
        <taxon>Bacillales</taxon>
        <taxon>Bacillaceae</taxon>
        <taxon>Virgibacillus</taxon>
    </lineage>
</organism>
<dbReference type="EMBL" id="NFZX01000001">
    <property type="protein sequence ID" value="RFA37555.1"/>
    <property type="molecule type" value="Genomic_DNA"/>
</dbReference>
<protein>
    <recommendedName>
        <fullName evidence="1">EAL domain-containing protein</fullName>
    </recommendedName>
</protein>